<name>A0ABY6KXP0_9ARAC</name>
<organism evidence="1 2">
    <name type="scientific">Cordylochernes scorpioides</name>
    <dbReference type="NCBI Taxonomy" id="51811"/>
    <lineage>
        <taxon>Eukaryota</taxon>
        <taxon>Metazoa</taxon>
        <taxon>Ecdysozoa</taxon>
        <taxon>Arthropoda</taxon>
        <taxon>Chelicerata</taxon>
        <taxon>Arachnida</taxon>
        <taxon>Pseudoscorpiones</taxon>
        <taxon>Cheliferoidea</taxon>
        <taxon>Chernetidae</taxon>
        <taxon>Cordylochernes</taxon>
    </lineage>
</organism>
<gene>
    <name evidence="1" type="ORF">LAZ67_11000254</name>
</gene>
<evidence type="ECO:0000313" key="1">
    <source>
        <dbReference type="EMBL" id="UYV73661.1"/>
    </source>
</evidence>
<sequence length="77" mass="8839">MFDDNVEEFVKKNIVFRRSSDDSEWIIDKSTGKTQHGTSGGIVKSPTDDAKNLDKVNEAFDNHFIGKRNVVYERTLF</sequence>
<protein>
    <submittedName>
        <fullName evidence="1">Uncharacterized protein</fullName>
    </submittedName>
</protein>
<keyword evidence="2" id="KW-1185">Reference proteome</keyword>
<evidence type="ECO:0000313" key="2">
    <source>
        <dbReference type="Proteomes" id="UP001235939"/>
    </source>
</evidence>
<proteinExistence type="predicted"/>
<dbReference type="EMBL" id="CP092873">
    <property type="protein sequence ID" value="UYV73661.1"/>
    <property type="molecule type" value="Genomic_DNA"/>
</dbReference>
<reference evidence="1 2" key="1">
    <citation type="submission" date="2022-01" db="EMBL/GenBank/DDBJ databases">
        <title>A chromosomal length assembly of Cordylochernes scorpioides.</title>
        <authorList>
            <person name="Zeh D."/>
            <person name="Zeh J."/>
        </authorList>
    </citation>
    <scope>NUCLEOTIDE SEQUENCE [LARGE SCALE GENOMIC DNA]</scope>
    <source>
        <strain evidence="1">IN4F17</strain>
        <tissue evidence="1">Whole Body</tissue>
    </source>
</reference>
<dbReference type="Proteomes" id="UP001235939">
    <property type="component" value="Chromosome 11"/>
</dbReference>
<accession>A0ABY6KXP0</accession>